<dbReference type="Gene3D" id="1.25.40.10">
    <property type="entry name" value="Tetratricopeptide repeat domain"/>
    <property type="match status" value="1"/>
</dbReference>
<feature type="repeat" description="TPR" evidence="1">
    <location>
        <begin position="75"/>
        <end position="108"/>
    </location>
</feature>
<dbReference type="RefSeq" id="WP_114695646.1">
    <property type="nucleotide sequence ID" value="NZ_QQOH01000002.1"/>
</dbReference>
<dbReference type="InterPro" id="IPR013360">
    <property type="entry name" value="Pilus_4_PilW"/>
</dbReference>
<keyword evidence="3" id="KW-1185">Reference proteome</keyword>
<dbReference type="Pfam" id="PF13429">
    <property type="entry name" value="TPR_15"/>
    <property type="match status" value="1"/>
</dbReference>
<organism evidence="2 3">
    <name type="scientific">Motiliproteus coralliicola</name>
    <dbReference type="NCBI Taxonomy" id="2283196"/>
    <lineage>
        <taxon>Bacteria</taxon>
        <taxon>Pseudomonadati</taxon>
        <taxon>Pseudomonadota</taxon>
        <taxon>Gammaproteobacteria</taxon>
        <taxon>Oceanospirillales</taxon>
        <taxon>Oceanospirillaceae</taxon>
        <taxon>Motiliproteus</taxon>
    </lineage>
</organism>
<keyword evidence="1" id="KW-0802">TPR repeat</keyword>
<accession>A0A369WMR9</accession>
<dbReference type="PROSITE" id="PS50005">
    <property type="entry name" value="TPR"/>
    <property type="match status" value="3"/>
</dbReference>
<dbReference type="SMART" id="SM00028">
    <property type="entry name" value="TPR"/>
    <property type="match status" value="4"/>
</dbReference>
<comment type="caution">
    <text evidence="2">The sequence shown here is derived from an EMBL/GenBank/DDBJ whole genome shotgun (WGS) entry which is preliminary data.</text>
</comment>
<feature type="repeat" description="TPR" evidence="1">
    <location>
        <begin position="179"/>
        <end position="212"/>
    </location>
</feature>
<dbReference type="SUPFAM" id="SSF48452">
    <property type="entry name" value="TPR-like"/>
    <property type="match status" value="1"/>
</dbReference>
<dbReference type="PROSITE" id="PS50293">
    <property type="entry name" value="TPR_REGION"/>
    <property type="match status" value="1"/>
</dbReference>
<name>A0A369WMR9_9GAMM</name>
<gene>
    <name evidence="2" type="ORF">DV711_10730</name>
</gene>
<evidence type="ECO:0000256" key="1">
    <source>
        <dbReference type="PROSITE-ProRule" id="PRU00339"/>
    </source>
</evidence>
<dbReference type="EMBL" id="QQOH01000002">
    <property type="protein sequence ID" value="RDE23012.1"/>
    <property type="molecule type" value="Genomic_DNA"/>
</dbReference>
<reference evidence="2 3" key="1">
    <citation type="submission" date="2018-07" db="EMBL/GenBank/DDBJ databases">
        <title>Motiliproteus coralliicola sp. nov., a bacterium isolated from Coral.</title>
        <authorList>
            <person name="Wang G."/>
        </authorList>
    </citation>
    <scope>NUCLEOTIDE SEQUENCE [LARGE SCALE GENOMIC DNA]</scope>
    <source>
        <strain evidence="2 3">C34</strain>
    </source>
</reference>
<dbReference type="Proteomes" id="UP000253769">
    <property type="component" value="Unassembled WGS sequence"/>
</dbReference>
<proteinExistence type="predicted"/>
<dbReference type="NCBIfam" id="TIGR02521">
    <property type="entry name" value="type_IV_pilW"/>
    <property type="match status" value="1"/>
</dbReference>
<dbReference type="PANTHER" id="PTHR44998">
    <property type="match status" value="1"/>
</dbReference>
<feature type="repeat" description="TPR" evidence="1">
    <location>
        <begin position="109"/>
        <end position="142"/>
    </location>
</feature>
<dbReference type="AlphaFoldDB" id="A0A369WMR9"/>
<dbReference type="InterPro" id="IPR019734">
    <property type="entry name" value="TPR_rpt"/>
</dbReference>
<dbReference type="PANTHER" id="PTHR44998:SF1">
    <property type="entry name" value="UDP-N-ACETYLGLUCOSAMINE--PEPTIDE N-ACETYLGLUCOSAMINYLTRANSFERASE 110 KDA SUBUNIT"/>
    <property type="match status" value="1"/>
</dbReference>
<evidence type="ECO:0000313" key="3">
    <source>
        <dbReference type="Proteomes" id="UP000253769"/>
    </source>
</evidence>
<dbReference type="InterPro" id="IPR011990">
    <property type="entry name" value="TPR-like_helical_dom_sf"/>
</dbReference>
<evidence type="ECO:0000313" key="2">
    <source>
        <dbReference type="EMBL" id="RDE23012.1"/>
    </source>
</evidence>
<protein>
    <submittedName>
        <fullName evidence="2">Type IV pilus biogenesis/stability protein PilW</fullName>
    </submittedName>
</protein>
<sequence length="295" mass="33530">MISTQLAANWWVRLTTAQGVVKNTSRLYRKSPLKGLNRGNCVKLTGALLVAVLVLSGCATQSNSTYKQKSMPERIDAWNNVAREYIRLQQYEDAKRPLKQALDIDPKAANSLMLMAYVFQRQGESVIADDYYRQALKSSPSDASVNNNYGIFLLTEQRYSEACQYLAKAANTPLYDQRTSALENLASCYAYAGDIDEAEQTYHQVLRLNPNSPNALIELGAIEYERQQYGQSYQYFEQFSTLVRLRQTEHSAKSLYLGILLARENSDPAKAATYALLLKNMYPDSVEYQRYKESR</sequence>